<keyword evidence="4" id="KW-0143">Chaperone</keyword>
<comment type="caution">
    <text evidence="8">The sequence shown here is derived from an EMBL/GenBank/DDBJ whole genome shotgun (WGS) entry which is preliminary data.</text>
</comment>
<evidence type="ECO:0000256" key="3">
    <source>
        <dbReference type="ARBA" id="ARBA00022795"/>
    </source>
</evidence>
<dbReference type="InterPro" id="IPR008622">
    <property type="entry name" value="FliT"/>
</dbReference>
<dbReference type="Pfam" id="PF05400">
    <property type="entry name" value="FliT"/>
    <property type="match status" value="1"/>
</dbReference>
<evidence type="ECO:0000256" key="1">
    <source>
        <dbReference type="ARBA" id="ARBA00004514"/>
    </source>
</evidence>
<evidence type="ECO:0000256" key="6">
    <source>
        <dbReference type="ARBA" id="ARBA00093785"/>
    </source>
</evidence>
<evidence type="ECO:0000313" key="9">
    <source>
        <dbReference type="Proteomes" id="UP000239549"/>
    </source>
</evidence>
<keyword evidence="3" id="KW-1005">Bacterial flagellum biogenesis</keyword>
<keyword evidence="2" id="KW-0963">Cytoplasm</keyword>
<protein>
    <recommendedName>
        <fullName evidence="7">Flagellar protein FliT</fullName>
    </recommendedName>
</protein>
<dbReference type="AlphaFoldDB" id="A0A2L2XH25"/>
<comment type="function">
    <text evidence="5">May act as an export chaperone for the filament capping protein FliD.</text>
</comment>
<evidence type="ECO:0000256" key="5">
    <source>
        <dbReference type="ARBA" id="ARBA00093765"/>
    </source>
</evidence>
<evidence type="ECO:0000256" key="4">
    <source>
        <dbReference type="ARBA" id="ARBA00023186"/>
    </source>
</evidence>
<proteinExistence type="inferred from homology"/>
<reference evidence="9" key="1">
    <citation type="submission" date="2018-02" db="EMBL/GenBank/DDBJ databases">
        <title>Genome sequence of Desulfocucumis palustris strain NAW-5.</title>
        <authorList>
            <person name="Watanabe M."/>
            <person name="Kojima H."/>
            <person name="Fukui M."/>
        </authorList>
    </citation>
    <scope>NUCLEOTIDE SEQUENCE [LARGE SCALE GENOMIC DNA]</scope>
    <source>
        <strain evidence="9">NAW-5</strain>
    </source>
</reference>
<accession>A0A2L2XH25</accession>
<organism evidence="8 9">
    <name type="scientific">Desulfocucumis palustris</name>
    <dbReference type="NCBI Taxonomy" id="1898651"/>
    <lineage>
        <taxon>Bacteria</taxon>
        <taxon>Bacillati</taxon>
        <taxon>Bacillota</taxon>
        <taxon>Clostridia</taxon>
        <taxon>Eubacteriales</taxon>
        <taxon>Desulfocucumaceae</taxon>
        <taxon>Desulfocucumis</taxon>
    </lineage>
</organism>
<keyword evidence="9" id="KW-1185">Reference proteome</keyword>
<sequence length="138" mass="16245">MTLEQFLEQKRNMLLEIKTITCLMDEALEMEDTDKFLRLINDRQTFIDKINDVDEQVALIEHNTTTSQDNECNDTLREEISTLVKDIQVTNNKLQIRAEEFYGGIKKKLKDLKNAKRATQSYSSRNSQVYGYFIEKKK</sequence>
<comment type="similarity">
    <text evidence="6">Belongs to the bacillales FliT family.</text>
</comment>
<dbReference type="EMBL" id="BFAV01000075">
    <property type="protein sequence ID" value="GBF33181.1"/>
    <property type="molecule type" value="Genomic_DNA"/>
</dbReference>
<evidence type="ECO:0000256" key="7">
    <source>
        <dbReference type="ARBA" id="ARBA00093797"/>
    </source>
</evidence>
<evidence type="ECO:0000313" key="8">
    <source>
        <dbReference type="EMBL" id="GBF33181.1"/>
    </source>
</evidence>
<dbReference type="RefSeq" id="WP_104371610.1">
    <property type="nucleotide sequence ID" value="NZ_BFAV01000075.1"/>
</dbReference>
<evidence type="ECO:0000256" key="2">
    <source>
        <dbReference type="ARBA" id="ARBA00022490"/>
    </source>
</evidence>
<comment type="subcellular location">
    <subcellularLocation>
        <location evidence="1">Cytoplasm</location>
        <location evidence="1">Cytosol</location>
    </subcellularLocation>
</comment>
<gene>
    <name evidence="8" type="ORF">DCCM_2280</name>
</gene>
<name>A0A2L2XH25_9FIRM</name>
<dbReference type="Proteomes" id="UP000239549">
    <property type="component" value="Unassembled WGS sequence"/>
</dbReference>